<keyword evidence="1" id="KW-1133">Transmembrane helix</keyword>
<keyword evidence="1" id="KW-0812">Transmembrane</keyword>
<feature type="transmembrane region" description="Helical" evidence="1">
    <location>
        <begin position="361"/>
        <end position="384"/>
    </location>
</feature>
<gene>
    <name evidence="2" type="ORF">SM757_23075</name>
</gene>
<dbReference type="SUPFAM" id="SSF82866">
    <property type="entry name" value="Multidrug efflux transporter AcrB transmembrane domain"/>
    <property type="match status" value="2"/>
</dbReference>
<feature type="transmembrane region" description="Helical" evidence="1">
    <location>
        <begin position="651"/>
        <end position="671"/>
    </location>
</feature>
<evidence type="ECO:0000256" key="1">
    <source>
        <dbReference type="SAM" id="Phobius"/>
    </source>
</evidence>
<feature type="transmembrane region" description="Helical" evidence="1">
    <location>
        <begin position="21"/>
        <end position="41"/>
    </location>
</feature>
<accession>A0ABU5IKN2</accession>
<feature type="transmembrane region" description="Helical" evidence="1">
    <location>
        <begin position="442"/>
        <end position="460"/>
    </location>
</feature>
<organism evidence="2 3">
    <name type="scientific">Azohydromonas lata</name>
    <dbReference type="NCBI Taxonomy" id="45677"/>
    <lineage>
        <taxon>Bacteria</taxon>
        <taxon>Pseudomonadati</taxon>
        <taxon>Pseudomonadota</taxon>
        <taxon>Betaproteobacteria</taxon>
        <taxon>Burkholderiales</taxon>
        <taxon>Sphaerotilaceae</taxon>
        <taxon>Azohydromonas</taxon>
    </lineage>
</organism>
<sequence length="798" mass="84902">MSSPIQDGVARPLGARRRGAGWPLLAALWLLLVLGVALHQWRFWQAGQLDTDVLALLPQDERAPEVELATRQLAERAGRQVVVMLGASDWEAARRAAAAWRAGLQAADAALQPQPLGDPAALAQALEFYRPWRDRLLTAAQRERLAQTPAASLQQAALAALYQPGAAPRLSDWAADPLGLWPQWWAERAGLTQARPRDGELWLAAQDLQWVVLGYEVSGSAFRLDGRAVHADALARAEAAARTVVPELRVLAAGVPLHAEAAAVRASAEVNTIGWGSLAAVMLLVWLAFRSVRPIVLVALSLGVGVAAALSATALVFGSVHLITLVFGASLVGVAEDYGIHWFATRQGRGEVEPRGLMRRLLPGMALALSTSVLAYAALGIAPFPGLRQMALFSAVGLLAAFLTVVCWYPVLDRAALPASRFAQRVAGSLARWPRLQASRRTWGLALATALLAGAGLAQLRTGDDLRQLQNASPALVQAQRTLGQLLGLPSPAQFYVVRADSDEALLQREEALKERLEPLVRQGRLAGWSAVSDWVPSARRQRADAALSAQAEAAVLGGVNAALGEALERPAFAAQPLTLAQWSRHPVSAPARPLWLGEAAARPASVVMLRGLNDPALVPALAAAAQGLEGVRWVDKVADIGALLARYRLAMTWLLVFAHGAVLLALCWRFGRSAWRAWLPALLASVLTVAAQAALGQPLQLFNVLALLLLLGVGVDYGIFLLEHRGEGSAWLAVVLGAGSTWLSFGLLALSSTPALRAFGLTLLLGLALVTLLAPCLRLPSSPDTSNNNNLLHDFPV</sequence>
<feature type="transmembrane region" description="Helical" evidence="1">
    <location>
        <begin position="730"/>
        <end position="751"/>
    </location>
</feature>
<feature type="transmembrane region" description="Helical" evidence="1">
    <location>
        <begin position="390"/>
        <end position="412"/>
    </location>
</feature>
<protein>
    <recommendedName>
        <fullName evidence="4">Membrane transport protein MMPL domain-containing protein</fullName>
    </recommendedName>
</protein>
<proteinExistence type="predicted"/>
<dbReference type="EMBL" id="JAXOJX010000044">
    <property type="protein sequence ID" value="MDZ5459467.1"/>
    <property type="molecule type" value="Genomic_DNA"/>
</dbReference>
<evidence type="ECO:0008006" key="4">
    <source>
        <dbReference type="Google" id="ProtNLM"/>
    </source>
</evidence>
<name>A0ABU5IKN2_9BURK</name>
<dbReference type="RefSeq" id="WP_322467187.1">
    <property type="nucleotide sequence ID" value="NZ_JAXOJX010000044.1"/>
</dbReference>
<keyword evidence="3" id="KW-1185">Reference proteome</keyword>
<comment type="caution">
    <text evidence="2">The sequence shown here is derived from an EMBL/GenBank/DDBJ whole genome shotgun (WGS) entry which is preliminary data.</text>
</comment>
<dbReference type="Gene3D" id="1.20.1640.10">
    <property type="entry name" value="Multidrug efflux transporter AcrB transmembrane domain"/>
    <property type="match status" value="2"/>
</dbReference>
<reference evidence="2 3" key="1">
    <citation type="submission" date="2023-11" db="EMBL/GenBank/DDBJ databases">
        <title>Draft genome of Azohydromonas lata strain H1 (DSM1123), a polyhydroxyalkanoate producer.</title>
        <authorList>
            <person name="Traversa D."/>
            <person name="D'Addabbo P."/>
            <person name="Pazzani C."/>
            <person name="Manzari C."/>
            <person name="Chiara M."/>
            <person name="Scrascia M."/>
        </authorList>
    </citation>
    <scope>NUCLEOTIDE SEQUENCE [LARGE SCALE GENOMIC DNA]</scope>
    <source>
        <strain evidence="2 3">H1</strain>
    </source>
</reference>
<dbReference type="InterPro" id="IPR050545">
    <property type="entry name" value="Mycobact_MmpL"/>
</dbReference>
<feature type="transmembrane region" description="Helical" evidence="1">
    <location>
        <begin position="678"/>
        <end position="696"/>
    </location>
</feature>
<dbReference type="PANTHER" id="PTHR33406">
    <property type="entry name" value="MEMBRANE PROTEIN MJ1562-RELATED"/>
    <property type="match status" value="1"/>
</dbReference>
<dbReference type="PANTHER" id="PTHR33406:SF13">
    <property type="entry name" value="MEMBRANE PROTEIN YDFJ"/>
    <property type="match status" value="1"/>
</dbReference>
<feature type="transmembrane region" description="Helical" evidence="1">
    <location>
        <begin position="322"/>
        <end position="340"/>
    </location>
</feature>
<evidence type="ECO:0000313" key="3">
    <source>
        <dbReference type="Proteomes" id="UP001293718"/>
    </source>
</evidence>
<feature type="transmembrane region" description="Helical" evidence="1">
    <location>
        <begin position="757"/>
        <end position="778"/>
    </location>
</feature>
<feature type="transmembrane region" description="Helical" evidence="1">
    <location>
        <begin position="702"/>
        <end position="723"/>
    </location>
</feature>
<dbReference type="Proteomes" id="UP001293718">
    <property type="component" value="Unassembled WGS sequence"/>
</dbReference>
<keyword evidence="1" id="KW-0472">Membrane</keyword>
<evidence type="ECO:0000313" key="2">
    <source>
        <dbReference type="EMBL" id="MDZ5459467.1"/>
    </source>
</evidence>
<feature type="transmembrane region" description="Helical" evidence="1">
    <location>
        <begin position="272"/>
        <end position="289"/>
    </location>
</feature>
<feature type="transmembrane region" description="Helical" evidence="1">
    <location>
        <begin position="296"/>
        <end position="316"/>
    </location>
</feature>